<dbReference type="Pfam" id="PF00999">
    <property type="entry name" value="Na_H_Exchanger"/>
    <property type="match status" value="1"/>
</dbReference>
<dbReference type="Gene3D" id="1.20.1530.20">
    <property type="match status" value="1"/>
</dbReference>
<feature type="transmembrane region" description="Helical" evidence="7">
    <location>
        <begin position="217"/>
        <end position="241"/>
    </location>
</feature>
<evidence type="ECO:0000256" key="2">
    <source>
        <dbReference type="ARBA" id="ARBA00005551"/>
    </source>
</evidence>
<dbReference type="GO" id="GO:1902600">
    <property type="term" value="P:proton transmembrane transport"/>
    <property type="evidence" value="ECO:0007669"/>
    <property type="project" value="InterPro"/>
</dbReference>
<keyword evidence="4 7" id="KW-0812">Transmembrane</keyword>
<feature type="transmembrane region" description="Helical" evidence="7">
    <location>
        <begin position="87"/>
        <end position="105"/>
    </location>
</feature>
<dbReference type="PANTHER" id="PTHR42751">
    <property type="entry name" value="SODIUM/HYDROGEN EXCHANGER FAMILY/TRKA DOMAIN PROTEIN"/>
    <property type="match status" value="1"/>
</dbReference>
<feature type="transmembrane region" description="Helical" evidence="7">
    <location>
        <begin position="117"/>
        <end position="136"/>
    </location>
</feature>
<dbReference type="InterPro" id="IPR038770">
    <property type="entry name" value="Na+/solute_symporter_sf"/>
</dbReference>
<dbReference type="Gene3D" id="3.40.50.720">
    <property type="entry name" value="NAD(P)-binding Rossmann-like Domain"/>
    <property type="match status" value="1"/>
</dbReference>
<feature type="transmembrane region" description="Helical" evidence="7">
    <location>
        <begin position="148"/>
        <end position="171"/>
    </location>
</feature>
<evidence type="ECO:0000256" key="1">
    <source>
        <dbReference type="ARBA" id="ARBA00004141"/>
    </source>
</evidence>
<feature type="transmembrane region" description="Helical" evidence="7">
    <location>
        <begin position="307"/>
        <end position="329"/>
    </location>
</feature>
<dbReference type="OrthoDB" id="9781411at2"/>
<keyword evidence="6 7" id="KW-0472">Membrane</keyword>
<feature type="domain" description="Cation/H+ exchanger transmembrane" evidence="8">
    <location>
        <begin position="16"/>
        <end position="388"/>
    </location>
</feature>
<dbReference type="EMBL" id="SHKP01000004">
    <property type="protein sequence ID" value="RZU03159.1"/>
    <property type="molecule type" value="Genomic_DNA"/>
</dbReference>
<dbReference type="Pfam" id="PF02254">
    <property type="entry name" value="TrkA_N"/>
    <property type="match status" value="1"/>
</dbReference>
<dbReference type="SUPFAM" id="SSF51735">
    <property type="entry name" value="NAD(P)-binding Rossmann-fold domains"/>
    <property type="match status" value="1"/>
</dbReference>
<evidence type="ECO:0000313" key="11">
    <source>
        <dbReference type="Proteomes" id="UP000293671"/>
    </source>
</evidence>
<dbReference type="AlphaFoldDB" id="A0A4Q7W2Z1"/>
<feature type="transmembrane region" description="Helical" evidence="7">
    <location>
        <begin position="370"/>
        <end position="389"/>
    </location>
</feature>
<sequence length="553" mass="56739">MHDLTLVITLAAALAVALVLGGLTQRLGLSTLVGYMAAGILVGPNTPGFVADQALASQLAEIGVVLLMFGVGMHFHPRELLRVWRIALPGAVAQSAVAALAGWALARSFGWSNAAGLIFGMALAVASTVVLTRMLVERQRLSSRDGHVAIGWLIVEDLFTVVALVVLPVVAAGGADATPTAEHGSLVALALAKVLLFALLVLVLGSRLAHRLLEGTAAAGGGAPGGELFTLAVFVIALGVAALAAEVFHVSVALGAFFAGLVVGQSRFGPQAAVEIGAFRDVFTALFFVSVGMLFDPSFVLREPMMVLAVLAIVMLLKPAIAVLIVLLMRDTPRTAATVGVGLAQIGEFSFILASLGLGMGVLPREAFDALVVAAIVSIALNPLLFRWVEKLLPAERLATADDEAAPASSLAPSALGGATPVLLVGGGALGGRVLRRLAGAGVPLTLLRPQAAGALDALPAGVSQLIGDVADPKLLEAAGVRQARLMVLADGTLAEKMRVCGSARELNPWLAIVGAASHDAEAAWLRDFGVDDVCDALDQQAEQVARAVRARL</sequence>
<dbReference type="GO" id="GO:0015297">
    <property type="term" value="F:antiporter activity"/>
    <property type="evidence" value="ECO:0007669"/>
    <property type="project" value="InterPro"/>
</dbReference>
<reference evidence="10 11" key="1">
    <citation type="submission" date="2019-02" db="EMBL/GenBank/DDBJ databases">
        <title>Genomic Encyclopedia of Type Strains, Phase IV (KMG-IV): sequencing the most valuable type-strain genomes for metagenomic binning, comparative biology and taxonomic classification.</title>
        <authorList>
            <person name="Goeker M."/>
        </authorList>
    </citation>
    <scope>NUCLEOTIDE SEQUENCE [LARGE SCALE GENOMIC DNA]</scope>
    <source>
        <strain evidence="10 11">DSM 19570</strain>
    </source>
</reference>
<dbReference type="InterPro" id="IPR003148">
    <property type="entry name" value="RCK_N"/>
</dbReference>
<dbReference type="PANTHER" id="PTHR42751:SF1">
    <property type="entry name" value="CATION_PROTON ANTIPORTER YBAL-RELATED"/>
    <property type="match status" value="1"/>
</dbReference>
<name>A0A4Q7W2Z1_9BURK</name>
<organism evidence="10 11">
    <name type="scientific">Rivibacter subsaxonicus</name>
    <dbReference type="NCBI Taxonomy" id="457575"/>
    <lineage>
        <taxon>Bacteria</taxon>
        <taxon>Pseudomonadati</taxon>
        <taxon>Pseudomonadota</taxon>
        <taxon>Betaproteobacteria</taxon>
        <taxon>Burkholderiales</taxon>
        <taxon>Rivibacter</taxon>
    </lineage>
</organism>
<keyword evidence="5 7" id="KW-1133">Transmembrane helix</keyword>
<accession>A0A4Q7W2Z1</accession>
<feature type="transmembrane region" description="Helical" evidence="7">
    <location>
        <begin position="336"/>
        <end position="358"/>
    </location>
</feature>
<evidence type="ECO:0000256" key="3">
    <source>
        <dbReference type="ARBA" id="ARBA00022448"/>
    </source>
</evidence>
<feature type="domain" description="RCK N-terminal" evidence="9">
    <location>
        <begin position="422"/>
        <end position="535"/>
    </location>
</feature>
<comment type="similarity">
    <text evidence="2">Belongs to the monovalent cation:proton antiporter 2 (CPA2) transporter (TC 2.A.37) family.</text>
</comment>
<dbReference type="RefSeq" id="WP_130430857.1">
    <property type="nucleotide sequence ID" value="NZ_SHKP01000004.1"/>
</dbReference>
<evidence type="ECO:0000256" key="6">
    <source>
        <dbReference type="ARBA" id="ARBA00023136"/>
    </source>
</evidence>
<feature type="transmembrane region" description="Helical" evidence="7">
    <location>
        <begin position="247"/>
        <end position="264"/>
    </location>
</feature>
<evidence type="ECO:0000256" key="5">
    <source>
        <dbReference type="ARBA" id="ARBA00022989"/>
    </source>
</evidence>
<feature type="transmembrane region" description="Helical" evidence="7">
    <location>
        <begin position="276"/>
        <end position="295"/>
    </location>
</feature>
<evidence type="ECO:0000313" key="10">
    <source>
        <dbReference type="EMBL" id="RZU03159.1"/>
    </source>
</evidence>
<keyword evidence="3" id="KW-0813">Transport</keyword>
<protein>
    <submittedName>
        <fullName evidence="10">Kef-type potassium/proton antiporter (CPA2 family)</fullName>
    </submittedName>
</protein>
<dbReference type="GO" id="GO:0016020">
    <property type="term" value="C:membrane"/>
    <property type="evidence" value="ECO:0007669"/>
    <property type="project" value="UniProtKB-SubCell"/>
</dbReference>
<dbReference type="InterPro" id="IPR006153">
    <property type="entry name" value="Cation/H_exchanger_TM"/>
</dbReference>
<evidence type="ECO:0000259" key="9">
    <source>
        <dbReference type="Pfam" id="PF02254"/>
    </source>
</evidence>
<dbReference type="InterPro" id="IPR036291">
    <property type="entry name" value="NAD(P)-bd_dom_sf"/>
</dbReference>
<dbReference type="GO" id="GO:0006813">
    <property type="term" value="P:potassium ion transport"/>
    <property type="evidence" value="ECO:0007669"/>
    <property type="project" value="InterPro"/>
</dbReference>
<dbReference type="Proteomes" id="UP000293671">
    <property type="component" value="Unassembled WGS sequence"/>
</dbReference>
<evidence type="ECO:0000256" key="4">
    <source>
        <dbReference type="ARBA" id="ARBA00022692"/>
    </source>
</evidence>
<proteinExistence type="inferred from homology"/>
<keyword evidence="11" id="KW-1185">Reference proteome</keyword>
<comment type="subcellular location">
    <subcellularLocation>
        <location evidence="1">Membrane</location>
        <topology evidence="1">Multi-pass membrane protein</topology>
    </subcellularLocation>
</comment>
<evidence type="ECO:0000256" key="7">
    <source>
        <dbReference type="SAM" id="Phobius"/>
    </source>
</evidence>
<feature type="transmembrane region" description="Helical" evidence="7">
    <location>
        <begin position="55"/>
        <end position="75"/>
    </location>
</feature>
<feature type="transmembrane region" description="Helical" evidence="7">
    <location>
        <begin position="183"/>
        <end position="205"/>
    </location>
</feature>
<gene>
    <name evidence="10" type="ORF">EV670_1192</name>
</gene>
<comment type="caution">
    <text evidence="10">The sequence shown here is derived from an EMBL/GenBank/DDBJ whole genome shotgun (WGS) entry which is preliminary data.</text>
</comment>
<evidence type="ECO:0000259" key="8">
    <source>
        <dbReference type="Pfam" id="PF00999"/>
    </source>
</evidence>